<dbReference type="InterPro" id="IPR000160">
    <property type="entry name" value="GGDEF_dom"/>
</dbReference>
<dbReference type="Pfam" id="PF00990">
    <property type="entry name" value="GGDEF"/>
    <property type="match status" value="1"/>
</dbReference>
<evidence type="ECO:0000259" key="3">
    <source>
        <dbReference type="PROSITE" id="PS50885"/>
    </source>
</evidence>
<dbReference type="Pfam" id="PF00563">
    <property type="entry name" value="EAL"/>
    <property type="match status" value="1"/>
</dbReference>
<gene>
    <name evidence="5" type="ORF">E6O51_08460</name>
</gene>
<dbReference type="InterPro" id="IPR019247">
    <property type="entry name" value="Histidine_kinase_BarA_N"/>
</dbReference>
<keyword evidence="1" id="KW-1133">Transmembrane helix</keyword>
<evidence type="ECO:0000256" key="1">
    <source>
        <dbReference type="SAM" id="Phobius"/>
    </source>
</evidence>
<dbReference type="GO" id="GO:0016020">
    <property type="term" value="C:membrane"/>
    <property type="evidence" value="ECO:0007669"/>
    <property type="project" value="InterPro"/>
</dbReference>
<reference evidence="5 6" key="1">
    <citation type="submission" date="2019-04" db="EMBL/GenBank/DDBJ databases">
        <title>Azoarcus rhizosphaerae sp. nov. isolated from rhizosphere of Ficus religiosa.</title>
        <authorList>
            <person name="Lin S.-Y."/>
            <person name="Hameed A."/>
            <person name="Hsu Y.-H."/>
            <person name="Young C.-C."/>
        </authorList>
    </citation>
    <scope>NUCLEOTIDE SEQUENCE [LARGE SCALE GENOMIC DNA]</scope>
    <source>
        <strain evidence="5 6">CC-YHH848</strain>
    </source>
</reference>
<dbReference type="SUPFAM" id="SSF55073">
    <property type="entry name" value="Nucleotide cyclase"/>
    <property type="match status" value="1"/>
</dbReference>
<dbReference type="InterPro" id="IPR001633">
    <property type="entry name" value="EAL_dom"/>
</dbReference>
<dbReference type="SMART" id="SM00304">
    <property type="entry name" value="HAMP"/>
    <property type="match status" value="1"/>
</dbReference>
<dbReference type="InterPro" id="IPR035919">
    <property type="entry name" value="EAL_sf"/>
</dbReference>
<dbReference type="GO" id="GO:0003824">
    <property type="term" value="F:catalytic activity"/>
    <property type="evidence" value="ECO:0007669"/>
    <property type="project" value="UniProtKB-ARBA"/>
</dbReference>
<dbReference type="Gene3D" id="6.10.340.10">
    <property type="match status" value="1"/>
</dbReference>
<organism evidence="5 6">
    <name type="scientific">Pseudothauera rhizosphaerae</name>
    <dbReference type="NCBI Taxonomy" id="2565932"/>
    <lineage>
        <taxon>Bacteria</taxon>
        <taxon>Pseudomonadati</taxon>
        <taxon>Pseudomonadota</taxon>
        <taxon>Betaproteobacteria</taxon>
        <taxon>Rhodocyclales</taxon>
        <taxon>Zoogloeaceae</taxon>
        <taxon>Pseudothauera</taxon>
    </lineage>
</organism>
<dbReference type="AlphaFoldDB" id="A0A4S4AS13"/>
<dbReference type="SUPFAM" id="SSF141868">
    <property type="entry name" value="EAL domain-like"/>
    <property type="match status" value="1"/>
</dbReference>
<dbReference type="PANTHER" id="PTHR44757:SF2">
    <property type="entry name" value="BIOFILM ARCHITECTURE MAINTENANCE PROTEIN MBAA"/>
    <property type="match status" value="1"/>
</dbReference>
<proteinExistence type="predicted"/>
<dbReference type="CDD" id="cd01949">
    <property type="entry name" value="GGDEF"/>
    <property type="match status" value="1"/>
</dbReference>
<dbReference type="InterPro" id="IPR043128">
    <property type="entry name" value="Rev_trsase/Diguanyl_cyclase"/>
</dbReference>
<dbReference type="PROSITE" id="PS50883">
    <property type="entry name" value="EAL"/>
    <property type="match status" value="1"/>
</dbReference>
<dbReference type="InterPro" id="IPR003660">
    <property type="entry name" value="HAMP_dom"/>
</dbReference>
<dbReference type="OrthoDB" id="9813903at2"/>
<evidence type="ECO:0000259" key="2">
    <source>
        <dbReference type="PROSITE" id="PS50883"/>
    </source>
</evidence>
<dbReference type="InterPro" id="IPR052155">
    <property type="entry name" value="Biofilm_reg_signaling"/>
</dbReference>
<evidence type="ECO:0000313" key="6">
    <source>
        <dbReference type="Proteomes" id="UP000307956"/>
    </source>
</evidence>
<dbReference type="PROSITE" id="PS50887">
    <property type="entry name" value="GGDEF"/>
    <property type="match status" value="1"/>
</dbReference>
<dbReference type="InterPro" id="IPR029787">
    <property type="entry name" value="Nucleotide_cyclase"/>
</dbReference>
<dbReference type="SUPFAM" id="SSF158472">
    <property type="entry name" value="HAMP domain-like"/>
    <property type="match status" value="1"/>
</dbReference>
<dbReference type="SMART" id="SM00267">
    <property type="entry name" value="GGDEF"/>
    <property type="match status" value="1"/>
</dbReference>
<dbReference type="EMBL" id="SSOD01000005">
    <property type="protein sequence ID" value="THF62173.1"/>
    <property type="molecule type" value="Genomic_DNA"/>
</dbReference>
<feature type="domain" description="HAMP" evidence="3">
    <location>
        <begin position="202"/>
        <end position="255"/>
    </location>
</feature>
<keyword evidence="1" id="KW-0812">Transmembrane</keyword>
<dbReference type="Pfam" id="PF00672">
    <property type="entry name" value="HAMP"/>
    <property type="match status" value="1"/>
</dbReference>
<dbReference type="Gene3D" id="3.20.20.450">
    <property type="entry name" value="EAL domain"/>
    <property type="match status" value="1"/>
</dbReference>
<dbReference type="PROSITE" id="PS50885">
    <property type="entry name" value="HAMP"/>
    <property type="match status" value="1"/>
</dbReference>
<feature type="domain" description="EAL" evidence="2">
    <location>
        <begin position="445"/>
        <end position="694"/>
    </location>
</feature>
<feature type="domain" description="GGDEF" evidence="4">
    <location>
        <begin position="302"/>
        <end position="435"/>
    </location>
</feature>
<dbReference type="PANTHER" id="PTHR44757">
    <property type="entry name" value="DIGUANYLATE CYCLASE DGCP"/>
    <property type="match status" value="1"/>
</dbReference>
<accession>A0A4S4AS13</accession>
<comment type="caution">
    <text evidence="5">The sequence shown here is derived from an EMBL/GenBank/DDBJ whole genome shotgun (WGS) entry which is preliminary data.</text>
</comment>
<dbReference type="Proteomes" id="UP000307956">
    <property type="component" value="Unassembled WGS sequence"/>
</dbReference>
<dbReference type="SMART" id="SM00052">
    <property type="entry name" value="EAL"/>
    <property type="match status" value="1"/>
</dbReference>
<evidence type="ECO:0000259" key="4">
    <source>
        <dbReference type="PROSITE" id="PS50887"/>
    </source>
</evidence>
<dbReference type="FunFam" id="3.30.70.270:FF:000001">
    <property type="entry name" value="Diguanylate cyclase domain protein"/>
    <property type="match status" value="1"/>
</dbReference>
<keyword evidence="1" id="KW-0472">Membrane</keyword>
<dbReference type="Pfam" id="PF09984">
    <property type="entry name" value="sCache_4"/>
    <property type="match status" value="1"/>
</dbReference>
<evidence type="ECO:0000313" key="5">
    <source>
        <dbReference type="EMBL" id="THF62173.1"/>
    </source>
</evidence>
<name>A0A4S4AS13_9RHOO</name>
<feature type="transmembrane region" description="Helical" evidence="1">
    <location>
        <begin position="177"/>
        <end position="201"/>
    </location>
</feature>
<protein>
    <submittedName>
        <fullName evidence="5">Diguanylate cyclase</fullName>
    </submittedName>
</protein>
<dbReference type="RefSeq" id="WP_136384536.1">
    <property type="nucleotide sequence ID" value="NZ_SSOD01000005.1"/>
</dbReference>
<dbReference type="CDD" id="cd01948">
    <property type="entry name" value="EAL"/>
    <property type="match status" value="1"/>
</dbReference>
<dbReference type="CDD" id="cd06225">
    <property type="entry name" value="HAMP"/>
    <property type="match status" value="1"/>
</dbReference>
<keyword evidence="6" id="KW-1185">Reference proteome</keyword>
<dbReference type="Gene3D" id="3.30.70.270">
    <property type="match status" value="1"/>
</dbReference>
<dbReference type="NCBIfam" id="TIGR00254">
    <property type="entry name" value="GGDEF"/>
    <property type="match status" value="1"/>
</dbReference>
<sequence>MRAAFRLTLRQRLLLVVLLPAALLAGAIAGLFVVRGTQAAEGALQERGLAIVSFLAPAAEYGVISGNRGTLGTLLQAVLEQRDVAAVAVYDGAGELLAVSGRPRLAAAPRIVAARSAQILDKREQRLTLAAPVLATQLVVDDLDAGYLNDPNRLPAVQAGWVYVELDTRALDNAKRAIVFTTLALTISGLALTAVLAIRLARSVTGPVRRLADAVGGVAQGRLDVSVPDDAAVAELRALQSGFNTMARAIADAQHTLQAKVDEATAQLAHQALHDPLTGLPNRRAFEQALEEAVAASRRAGDQGALCFIDLDRFKIVNDTCGHAAGDELLRRIARLIRQRVRADDLICRVGGDEFALILRGCNAEEALRIAEGLRETVAAFRFSWDDRRFSVGASVGLVRIDGGLDSASDVLVAADLACYAAKKSGRNRVIEHGHGMAAGRRQSDHESVDSRPEGIPYSRLELYGQPIVTLDGRPVLPWHEVLLRVAGSGDTVLTPGELLSRLEAGSAGLELDLWVAEQACIQLGRQIAGPDTPLGRIGLNLTRASLNHPGDYLDALTSLLHRHAVEPERVVLEFPAAVAAQCPAEAAAFVTRVRDLGCGVALEQLDGGNTTLLTLLRPNYAKVSLKTLADNYGLEAGCNVAQALCGMAAALDIHAIASEVEDELFRDMLRDYGFQYAQGLVIAPPAPLAGLTG</sequence>
<dbReference type="GO" id="GO:0007165">
    <property type="term" value="P:signal transduction"/>
    <property type="evidence" value="ECO:0007669"/>
    <property type="project" value="InterPro"/>
</dbReference>